<dbReference type="Proteomes" id="UP000565262">
    <property type="component" value="Unassembled WGS sequence"/>
</dbReference>
<dbReference type="AlphaFoldDB" id="A0A839IR64"/>
<feature type="transmembrane region" description="Helical" evidence="6">
    <location>
        <begin position="70"/>
        <end position="91"/>
    </location>
</feature>
<dbReference type="SUPFAM" id="SSF103481">
    <property type="entry name" value="Multidrug resistance efflux transporter EmrE"/>
    <property type="match status" value="2"/>
</dbReference>
<reference evidence="8 9" key="1">
    <citation type="submission" date="2020-08" db="EMBL/GenBank/DDBJ databases">
        <title>Oceanospirillum sp. nov. isolated from marine sediment.</title>
        <authorList>
            <person name="Ji X."/>
        </authorList>
    </citation>
    <scope>NUCLEOTIDE SEQUENCE [LARGE SCALE GENOMIC DNA]</scope>
    <source>
        <strain evidence="8 9">D5</strain>
    </source>
</reference>
<keyword evidence="3 6" id="KW-0812">Transmembrane</keyword>
<dbReference type="GO" id="GO:0016020">
    <property type="term" value="C:membrane"/>
    <property type="evidence" value="ECO:0007669"/>
    <property type="project" value="UniProtKB-SubCell"/>
</dbReference>
<organism evidence="8 9">
    <name type="scientific">Oceanospirillum sediminis</name>
    <dbReference type="NCBI Taxonomy" id="2760088"/>
    <lineage>
        <taxon>Bacteria</taxon>
        <taxon>Pseudomonadati</taxon>
        <taxon>Pseudomonadota</taxon>
        <taxon>Gammaproteobacteria</taxon>
        <taxon>Oceanospirillales</taxon>
        <taxon>Oceanospirillaceae</taxon>
        <taxon>Oceanospirillum</taxon>
    </lineage>
</organism>
<evidence type="ECO:0000259" key="7">
    <source>
        <dbReference type="Pfam" id="PF00892"/>
    </source>
</evidence>
<evidence type="ECO:0000313" key="8">
    <source>
        <dbReference type="EMBL" id="MBB1487411.1"/>
    </source>
</evidence>
<gene>
    <name evidence="8" type="ORF">H4O21_12415</name>
</gene>
<protein>
    <submittedName>
        <fullName evidence="8">DMT family transporter</fullName>
    </submittedName>
</protein>
<comment type="caution">
    <text evidence="8">The sequence shown here is derived from an EMBL/GenBank/DDBJ whole genome shotgun (WGS) entry which is preliminary data.</text>
</comment>
<evidence type="ECO:0000256" key="6">
    <source>
        <dbReference type="SAM" id="Phobius"/>
    </source>
</evidence>
<dbReference type="RefSeq" id="WP_182809186.1">
    <property type="nucleotide sequence ID" value="NZ_JACJFM010000014.1"/>
</dbReference>
<evidence type="ECO:0000313" key="9">
    <source>
        <dbReference type="Proteomes" id="UP000565262"/>
    </source>
</evidence>
<feature type="domain" description="EamA" evidence="7">
    <location>
        <begin position="11"/>
        <end position="142"/>
    </location>
</feature>
<evidence type="ECO:0000256" key="1">
    <source>
        <dbReference type="ARBA" id="ARBA00004141"/>
    </source>
</evidence>
<proteinExistence type="inferred from homology"/>
<comment type="subcellular location">
    <subcellularLocation>
        <location evidence="1">Membrane</location>
        <topology evidence="1">Multi-pass membrane protein</topology>
    </subcellularLocation>
</comment>
<keyword evidence="4 6" id="KW-1133">Transmembrane helix</keyword>
<feature type="transmembrane region" description="Helical" evidence="6">
    <location>
        <begin position="162"/>
        <end position="179"/>
    </location>
</feature>
<evidence type="ECO:0000256" key="5">
    <source>
        <dbReference type="ARBA" id="ARBA00023136"/>
    </source>
</evidence>
<name>A0A839IR64_9GAMM</name>
<evidence type="ECO:0000256" key="4">
    <source>
        <dbReference type="ARBA" id="ARBA00022989"/>
    </source>
</evidence>
<evidence type="ECO:0000256" key="3">
    <source>
        <dbReference type="ARBA" id="ARBA00022692"/>
    </source>
</evidence>
<accession>A0A839IR64</accession>
<sequence>MIAKRLDTLAISILTLLCMVFGLQQIAVKLTLPDISPVMQAGLRSVAATFLLVAWMKYKGETIFQRDHAEFWGIIAGLLFAGEFLVLYMALEYTGAARATIFLYTSPFIVALGAQLFIPGERMRMIHIAGLIAAFMGIVLAFSDSLFSPDSNLSETITGDLLALLAALMWGATTVVIKATPQSQLSPSRVLLYQLAISAITLPIASVIMGEDGVRQVTLNSGLGMLFQVVIVAFVSYLTWFWLIRHYQASKIATFSFMTPMFGVFFAWLILGESISLSFALALLLVASGIYMVNRN</sequence>
<dbReference type="PANTHER" id="PTHR32322:SF2">
    <property type="entry name" value="EAMA DOMAIN-CONTAINING PROTEIN"/>
    <property type="match status" value="1"/>
</dbReference>
<keyword evidence="5 6" id="KW-0472">Membrane</keyword>
<feature type="transmembrane region" description="Helical" evidence="6">
    <location>
        <begin position="38"/>
        <end position="58"/>
    </location>
</feature>
<feature type="transmembrane region" description="Helical" evidence="6">
    <location>
        <begin position="252"/>
        <end position="271"/>
    </location>
</feature>
<evidence type="ECO:0000256" key="2">
    <source>
        <dbReference type="ARBA" id="ARBA00007362"/>
    </source>
</evidence>
<feature type="domain" description="EamA" evidence="7">
    <location>
        <begin position="158"/>
        <end position="294"/>
    </location>
</feature>
<comment type="similarity">
    <text evidence="2">Belongs to the EamA transporter family.</text>
</comment>
<dbReference type="PANTHER" id="PTHR32322">
    <property type="entry name" value="INNER MEMBRANE TRANSPORTER"/>
    <property type="match status" value="1"/>
</dbReference>
<dbReference type="InterPro" id="IPR050638">
    <property type="entry name" value="AA-Vitamin_Transporters"/>
</dbReference>
<feature type="transmembrane region" description="Helical" evidence="6">
    <location>
        <begin position="222"/>
        <end position="243"/>
    </location>
</feature>
<feature type="transmembrane region" description="Helical" evidence="6">
    <location>
        <begin position="125"/>
        <end position="142"/>
    </location>
</feature>
<dbReference type="InterPro" id="IPR037185">
    <property type="entry name" value="EmrE-like"/>
</dbReference>
<keyword evidence="9" id="KW-1185">Reference proteome</keyword>
<feature type="transmembrane region" description="Helical" evidence="6">
    <location>
        <begin position="277"/>
        <end position="294"/>
    </location>
</feature>
<dbReference type="Pfam" id="PF00892">
    <property type="entry name" value="EamA"/>
    <property type="match status" value="2"/>
</dbReference>
<dbReference type="EMBL" id="JACJFM010000014">
    <property type="protein sequence ID" value="MBB1487411.1"/>
    <property type="molecule type" value="Genomic_DNA"/>
</dbReference>
<dbReference type="InterPro" id="IPR000620">
    <property type="entry name" value="EamA_dom"/>
</dbReference>
<feature type="transmembrane region" description="Helical" evidence="6">
    <location>
        <begin position="191"/>
        <end position="210"/>
    </location>
</feature>
<feature type="transmembrane region" description="Helical" evidence="6">
    <location>
        <begin position="97"/>
        <end position="118"/>
    </location>
</feature>